<gene>
    <name evidence="1" type="ORF">VSS16_26885</name>
</gene>
<dbReference type="Proteomes" id="UP001585080">
    <property type="component" value="Unassembled WGS sequence"/>
</dbReference>
<dbReference type="Gene3D" id="1.10.10.10">
    <property type="entry name" value="Winged helix-like DNA-binding domain superfamily/Winged helix DNA-binding domain"/>
    <property type="match status" value="1"/>
</dbReference>
<dbReference type="InterPro" id="IPR036390">
    <property type="entry name" value="WH_DNA-bd_sf"/>
</dbReference>
<name>A0ABV5EHI9_9ACTN</name>
<comment type="caution">
    <text evidence="1">The sequence shown here is derived from an EMBL/GenBank/DDBJ whole genome shotgun (WGS) entry which is preliminary data.</text>
</comment>
<organism evidence="1 2">
    <name type="scientific">Streptomyces broussonetiae</name>
    <dbReference type="NCBI Taxonomy" id="2686304"/>
    <lineage>
        <taxon>Bacteria</taxon>
        <taxon>Bacillati</taxon>
        <taxon>Actinomycetota</taxon>
        <taxon>Actinomycetes</taxon>
        <taxon>Kitasatosporales</taxon>
        <taxon>Streptomycetaceae</taxon>
        <taxon>Streptomyces</taxon>
    </lineage>
</organism>
<protein>
    <submittedName>
        <fullName evidence="1">Replication-relaxation family protein</fullName>
    </submittedName>
</protein>
<dbReference type="EMBL" id="JAYMRP010000029">
    <property type="protein sequence ID" value="MFB8776322.1"/>
    <property type="molecule type" value="Genomic_DNA"/>
</dbReference>
<dbReference type="SUPFAM" id="SSF46785">
    <property type="entry name" value="Winged helix' DNA-binding domain"/>
    <property type="match status" value="1"/>
</dbReference>
<dbReference type="Pfam" id="PF13814">
    <property type="entry name" value="Replic_Relax"/>
    <property type="match status" value="1"/>
</dbReference>
<reference evidence="1 2" key="1">
    <citation type="submission" date="2024-01" db="EMBL/GenBank/DDBJ databases">
        <title>Genome mining of biosynthetic gene clusters to explore secondary metabolites of Streptomyces sp.</title>
        <authorList>
            <person name="Baig A."/>
            <person name="Ajitkumar Shintre N."/>
            <person name="Kumar H."/>
            <person name="Anbarasu A."/>
            <person name="Ramaiah S."/>
        </authorList>
    </citation>
    <scope>NUCLEOTIDE SEQUENCE [LARGE SCALE GENOMIC DNA]</scope>
    <source>
        <strain evidence="1 2">A57</strain>
    </source>
</reference>
<evidence type="ECO:0000313" key="1">
    <source>
        <dbReference type="EMBL" id="MFB8776322.1"/>
    </source>
</evidence>
<sequence>MTTTQPHDRTAAGFTPSPVEPLAHQLLATLAQHRMASTHQLHVLLRPGRSRQSVSEQLNRLLGECLVDFVVLPQSHRTRVWYLTPKGARLTRNWPALRGRPPYPITSATAASLRTPHTLTVLRTHLMFVRDARCRGDEHGPLDWTPEVSHAIGDGERVVADAVMYYTLIDGHQRRKLRAFVEVDRGTMSSERLAAKLIEYARLWTYEPRPVGRRRPAAAGPGWLRWYPVFPRVLFVLTGAGRQAMQNRISDLQAMVAHHPLVTGLAREVPLGAAVLDDLEEHGATADMWIPLAGGEPCAWSGL</sequence>
<dbReference type="InterPro" id="IPR036388">
    <property type="entry name" value="WH-like_DNA-bd_sf"/>
</dbReference>
<accession>A0ABV5EHI9</accession>
<dbReference type="InterPro" id="IPR025855">
    <property type="entry name" value="Replic_Relax"/>
</dbReference>
<dbReference type="RefSeq" id="WP_376734871.1">
    <property type="nucleotide sequence ID" value="NZ_JAYMRP010000029.1"/>
</dbReference>
<proteinExistence type="predicted"/>
<evidence type="ECO:0000313" key="2">
    <source>
        <dbReference type="Proteomes" id="UP001585080"/>
    </source>
</evidence>
<keyword evidence="2" id="KW-1185">Reference proteome</keyword>